<dbReference type="UniPathway" id="UPA00148">
    <property type="reaction ID" value="UER00227"/>
</dbReference>
<dbReference type="PANTHER" id="PTHR35863:SF1">
    <property type="entry name" value="COBALT-PRECORRIN-5B C(1)-METHYLTRANSFERASE"/>
    <property type="match status" value="1"/>
</dbReference>
<reference evidence="6 7" key="1">
    <citation type="submission" date="2020-01" db="EMBL/GenBank/DDBJ databases">
        <title>Genomic analysis of Aminipila sp. CBA3637.</title>
        <authorList>
            <person name="Kim Y.B."/>
            <person name="Roh S.W."/>
        </authorList>
    </citation>
    <scope>NUCLEOTIDE SEQUENCE [LARGE SCALE GENOMIC DNA]</scope>
    <source>
        <strain evidence="6 7">CBA3637</strain>
    </source>
</reference>
<dbReference type="RefSeq" id="WP_162363411.1">
    <property type="nucleotide sequence ID" value="NZ_CP047591.1"/>
</dbReference>
<gene>
    <name evidence="5 6" type="primary">cbiD</name>
    <name evidence="6" type="ORF">Ami3637_15810</name>
</gene>
<name>A0A6P1MPQ6_9FIRM</name>
<organism evidence="6 7">
    <name type="scientific">Aminipila terrae</name>
    <dbReference type="NCBI Taxonomy" id="2697030"/>
    <lineage>
        <taxon>Bacteria</taxon>
        <taxon>Bacillati</taxon>
        <taxon>Bacillota</taxon>
        <taxon>Clostridia</taxon>
        <taxon>Peptostreptococcales</taxon>
        <taxon>Anaerovoracaceae</taxon>
        <taxon>Aminipila</taxon>
    </lineage>
</organism>
<dbReference type="PIRSF" id="PIRSF026782">
    <property type="entry name" value="CbiD"/>
    <property type="match status" value="1"/>
</dbReference>
<dbReference type="EMBL" id="CP047591">
    <property type="protein sequence ID" value="QHI73646.1"/>
    <property type="molecule type" value="Genomic_DNA"/>
</dbReference>
<keyword evidence="7" id="KW-1185">Reference proteome</keyword>
<accession>A0A6P1MPQ6</accession>
<dbReference type="Pfam" id="PF01888">
    <property type="entry name" value="CbiD"/>
    <property type="match status" value="1"/>
</dbReference>
<dbReference type="InterPro" id="IPR036074">
    <property type="entry name" value="CbiD_sf"/>
</dbReference>
<dbReference type="HAMAP" id="MF_00787">
    <property type="entry name" value="CbiD"/>
    <property type="match status" value="1"/>
</dbReference>
<dbReference type="GO" id="GO:0032259">
    <property type="term" value="P:methylation"/>
    <property type="evidence" value="ECO:0007669"/>
    <property type="project" value="UniProtKB-KW"/>
</dbReference>
<dbReference type="NCBIfam" id="TIGR00312">
    <property type="entry name" value="cbiD"/>
    <property type="match status" value="1"/>
</dbReference>
<protein>
    <recommendedName>
        <fullName evidence="5">Cobalt-precorrin-5B C(1)-methyltransferase</fullName>
        <ecNumber evidence="5">2.1.1.195</ecNumber>
    </recommendedName>
    <alternativeName>
        <fullName evidence="5">Cobalt-precorrin-6A synthase</fullName>
    </alternativeName>
</protein>
<evidence type="ECO:0000256" key="3">
    <source>
        <dbReference type="ARBA" id="ARBA00022679"/>
    </source>
</evidence>
<evidence type="ECO:0000256" key="4">
    <source>
        <dbReference type="ARBA" id="ARBA00022691"/>
    </source>
</evidence>
<evidence type="ECO:0000256" key="1">
    <source>
        <dbReference type="ARBA" id="ARBA00022573"/>
    </source>
</evidence>
<dbReference type="AlphaFoldDB" id="A0A6P1MPQ6"/>
<keyword evidence="3 5" id="KW-0808">Transferase</keyword>
<evidence type="ECO:0000313" key="6">
    <source>
        <dbReference type="EMBL" id="QHI73646.1"/>
    </source>
</evidence>
<keyword evidence="4 5" id="KW-0949">S-adenosyl-L-methionine</keyword>
<dbReference type="KEGG" id="amic:Ami3637_15810"/>
<dbReference type="Proteomes" id="UP000463883">
    <property type="component" value="Chromosome"/>
</dbReference>
<comment type="catalytic activity">
    <reaction evidence="5">
        <text>Co-precorrin-5B + S-adenosyl-L-methionine = Co-precorrin-6A + S-adenosyl-L-homocysteine</text>
        <dbReference type="Rhea" id="RHEA:26285"/>
        <dbReference type="ChEBI" id="CHEBI:57856"/>
        <dbReference type="ChEBI" id="CHEBI:59789"/>
        <dbReference type="ChEBI" id="CHEBI:60063"/>
        <dbReference type="ChEBI" id="CHEBI:60064"/>
        <dbReference type="EC" id="2.1.1.195"/>
    </reaction>
</comment>
<dbReference type="InterPro" id="IPR002748">
    <property type="entry name" value="CbiD"/>
</dbReference>
<evidence type="ECO:0000313" key="7">
    <source>
        <dbReference type="Proteomes" id="UP000463883"/>
    </source>
</evidence>
<evidence type="ECO:0000256" key="2">
    <source>
        <dbReference type="ARBA" id="ARBA00022603"/>
    </source>
</evidence>
<dbReference type="GO" id="GO:0019251">
    <property type="term" value="P:anaerobic cobalamin biosynthetic process"/>
    <property type="evidence" value="ECO:0007669"/>
    <property type="project" value="UniProtKB-UniRule"/>
</dbReference>
<dbReference type="GO" id="GO:0008168">
    <property type="term" value="F:methyltransferase activity"/>
    <property type="evidence" value="ECO:0007669"/>
    <property type="project" value="UniProtKB-UniRule"/>
</dbReference>
<dbReference type="EC" id="2.1.1.195" evidence="5"/>
<dbReference type="SUPFAM" id="SSF111342">
    <property type="entry name" value="CbiD-like"/>
    <property type="match status" value="1"/>
</dbReference>
<sequence length="380" mass="41263">MQEEKNKSLNPKEGQMRRGYTTGTCAAAAAKAAAMLSLGQQIQEISVDTPKGIPLVLDILDCKICSQKVSCAIKKDSGDDPDITNGILVYAEVELFESDSGEIIIDGGTGVGRVTLPGLACPVGQAAINPVPRKMIKQMVSQVFSQYGYEGGAKVTISIPEGEVLAKRTYNPRLGIEGGLSVLGTSGIVEPMSEQALIDTIKVEIDVRKALGAEYLVITPGNYGETFLKEYFTDRDFYSVKCSNFIGESLDYAEELGFKGVLFVGHMGKLVKVAGGIMNTHSKYADARMEIISAHIARFAGNPELIDKILNSVTTDNAYEVLESYSDELKNQVILSLMNKIEFHLKSRTHESMEIGAIMFSNKHGYLGKTSEVDNILLKI</sequence>
<comment type="pathway">
    <text evidence="5">Cofactor biosynthesis; adenosylcobalamin biosynthesis; cob(II)yrinate a,c-diamide from sirohydrochlorin (anaerobic route): step 6/10.</text>
</comment>
<evidence type="ECO:0000256" key="5">
    <source>
        <dbReference type="HAMAP-Rule" id="MF_00787"/>
    </source>
</evidence>
<keyword evidence="2 5" id="KW-0489">Methyltransferase</keyword>
<dbReference type="Gene3D" id="3.30.2110.10">
    <property type="entry name" value="CbiD-like"/>
    <property type="match status" value="1"/>
</dbReference>
<comment type="function">
    <text evidence="5">Catalyzes the methylation of C-1 in cobalt-precorrin-5B to form cobalt-precorrin-6A.</text>
</comment>
<proteinExistence type="inferred from homology"/>
<comment type="similarity">
    <text evidence="5">Belongs to the CbiD family.</text>
</comment>
<keyword evidence="1 5" id="KW-0169">Cobalamin biosynthesis</keyword>
<dbReference type="PANTHER" id="PTHR35863">
    <property type="entry name" value="COBALT-PRECORRIN-5B C(1)-METHYLTRANSFERASE"/>
    <property type="match status" value="1"/>
</dbReference>